<dbReference type="GO" id="GO:1990351">
    <property type="term" value="C:transporter complex"/>
    <property type="evidence" value="ECO:0007669"/>
    <property type="project" value="TreeGrafter"/>
</dbReference>
<dbReference type="GO" id="GO:0009279">
    <property type="term" value="C:cell outer membrane"/>
    <property type="evidence" value="ECO:0007669"/>
    <property type="project" value="TreeGrafter"/>
</dbReference>
<evidence type="ECO:0000313" key="2">
    <source>
        <dbReference type="Proteomes" id="UP000317421"/>
    </source>
</evidence>
<dbReference type="PANTHER" id="PTHR30189:SF1">
    <property type="entry name" value="LPS-ASSEMBLY PROTEIN LPTD"/>
    <property type="match status" value="1"/>
</dbReference>
<reference evidence="1 2" key="1">
    <citation type="submission" date="2019-02" db="EMBL/GenBank/DDBJ databases">
        <title>Deep-cultivation of Planctomycetes and their phenomic and genomic characterization uncovers novel biology.</title>
        <authorList>
            <person name="Wiegand S."/>
            <person name="Jogler M."/>
            <person name="Boedeker C."/>
            <person name="Pinto D."/>
            <person name="Vollmers J."/>
            <person name="Rivas-Marin E."/>
            <person name="Kohn T."/>
            <person name="Peeters S.H."/>
            <person name="Heuer A."/>
            <person name="Rast P."/>
            <person name="Oberbeckmann S."/>
            <person name="Bunk B."/>
            <person name="Jeske O."/>
            <person name="Meyerdierks A."/>
            <person name="Storesund J.E."/>
            <person name="Kallscheuer N."/>
            <person name="Luecker S."/>
            <person name="Lage O.M."/>
            <person name="Pohl T."/>
            <person name="Merkel B.J."/>
            <person name="Hornburger P."/>
            <person name="Mueller R.-W."/>
            <person name="Bruemmer F."/>
            <person name="Labrenz M."/>
            <person name="Spormann A.M."/>
            <person name="Op Den Camp H."/>
            <person name="Overmann J."/>
            <person name="Amann R."/>
            <person name="Jetten M.S.M."/>
            <person name="Mascher T."/>
            <person name="Medema M.H."/>
            <person name="Devos D.P."/>
            <person name="Kaster A.-K."/>
            <person name="Ovreas L."/>
            <person name="Rohde M."/>
            <person name="Galperin M.Y."/>
            <person name="Jogler C."/>
        </authorList>
    </citation>
    <scope>NUCLEOTIDE SEQUENCE [LARGE SCALE GENOMIC DNA]</scope>
    <source>
        <strain evidence="1 2">Pla108</strain>
    </source>
</reference>
<accession>A0A5C6AB37</accession>
<dbReference type="PANTHER" id="PTHR30189">
    <property type="entry name" value="LPS-ASSEMBLY PROTEIN"/>
    <property type="match status" value="1"/>
</dbReference>
<protein>
    <submittedName>
        <fullName evidence="1">LPS-assembly protein LptD</fullName>
    </submittedName>
</protein>
<gene>
    <name evidence="1" type="primary">lptD</name>
    <name evidence="1" type="ORF">Pla108_25630</name>
</gene>
<evidence type="ECO:0000313" key="1">
    <source>
        <dbReference type="EMBL" id="TWT96789.1"/>
    </source>
</evidence>
<comment type="caution">
    <text evidence="1">The sequence shown here is derived from an EMBL/GenBank/DDBJ whole genome shotgun (WGS) entry which is preliminary data.</text>
</comment>
<dbReference type="Proteomes" id="UP000317421">
    <property type="component" value="Unassembled WGS sequence"/>
</dbReference>
<name>A0A5C6AB37_9BACT</name>
<dbReference type="RefSeq" id="WP_146445295.1">
    <property type="nucleotide sequence ID" value="NZ_SJPR01000003.1"/>
</dbReference>
<dbReference type="AlphaFoldDB" id="A0A5C6AB37"/>
<sequence length="1034" mass="115274">MRPLGVLVLWLLVRLAPGQVELQRPDLADPITVTASEAAKWTQGAYQMWRLKGGVSFTQGKNSWRAAEAIVWVDEPTSFDEPTKLLVYLEAGGGEPVWLDLYDKTPDETATPIARQQSPDWFGRLRSVGGVEWRTPTPTAEPVEKPAIYARAQTRFSAEWDPLAGEVPANRQPIRDEGVEPVQYLGDPFMTTAPAPQRSDAGQPSVRSIQLFPRYGAGLQADLLTSPAGESVGVLSGGATLVISGVDVPGMPLAAGSVDRVDLSADRVVVWTSGVSGLSGGRLDQSGDTPIEIYLEGNIEFRQGERTIYANRMFYDARRKTGILLDAELLTPLPDVEGYQYRGLVRLKAQAIRQLEDSRYVAEDALFTTSRLEVPTYSLKSDRITFDDFARPVIDPVTGQQAANPFTGEPITNREQNARAEGNRVEFGGVPLIRWPTLETDLQEPRYYIDDFRIRNDSVFGFQVLTDLDIYQLLGSKAPAGTDWTVGIDYLSDRGLGLGTNYRYDTDHFFGAEGPATGRVDIWGIRDDGKDNLGFGRRDIVPEESFRGRAFWDHRQRVRGGVFNDWVVQGQIGWISDRTFLEQYYEQEWDEGADQLTGLRLRRTIDNQSLTIEANGQLNEFFTETQWLPRLDHWLMGQELGGQNLTWFAHSQAAYANVNVATTPTNPTLAAQFFQFPWEASVEGERLVTRQEIDLPIDLEDYGLPAKVVPYFMGEVAHWGDSLAGGDLQRTYLQTGVRASAPFWAINPNVRDPLFNLDGLAHKVVFDGEVSYADASRDLNEFALFDEIEDNSLEEIRRRTFFPTIPATQDPRFYLVRSGMQGWVAAPTVEVVDDLSVARLGMRHRLQTKRGAPGQQRVVDWLTFDTNASLFPDTDQNFGETVGLVDYDLAWHLGDRFTFLSDGFVDLFNDGLQTWSTGVALNRPARGNAYIGYRSIRGPFNSDLLSLRLNYRLGPKWVGSAATVIDFGEAGNIGQTFALSRIGESLLFTMGLNVDESKNNVGFSFLVEPRFLPRTSLTRRTGIDIPPAGAYGLE</sequence>
<dbReference type="OrthoDB" id="251461at2"/>
<dbReference type="EMBL" id="SJPR01000003">
    <property type="protein sequence ID" value="TWT96789.1"/>
    <property type="molecule type" value="Genomic_DNA"/>
</dbReference>
<proteinExistence type="predicted"/>
<keyword evidence="2" id="KW-1185">Reference proteome</keyword>
<organism evidence="1 2">
    <name type="scientific">Botrimarina colliarenosi</name>
    <dbReference type="NCBI Taxonomy" id="2528001"/>
    <lineage>
        <taxon>Bacteria</taxon>
        <taxon>Pseudomonadati</taxon>
        <taxon>Planctomycetota</taxon>
        <taxon>Planctomycetia</taxon>
        <taxon>Pirellulales</taxon>
        <taxon>Lacipirellulaceae</taxon>
        <taxon>Botrimarina</taxon>
    </lineage>
</organism>
<dbReference type="InterPro" id="IPR050218">
    <property type="entry name" value="LptD"/>
</dbReference>